<name>A0A9W7AUQ1_9STRA</name>
<reference evidence="2" key="1">
    <citation type="submission" date="2022-07" db="EMBL/GenBank/DDBJ databases">
        <title>Genome analysis of Parmales, a sister group of diatoms, reveals the evolutionary specialization of diatoms from phago-mixotrophs to photoautotrophs.</title>
        <authorList>
            <person name="Ban H."/>
            <person name="Sato S."/>
            <person name="Yoshikawa S."/>
            <person name="Kazumasa Y."/>
            <person name="Nakamura Y."/>
            <person name="Ichinomiya M."/>
            <person name="Saitoh K."/>
            <person name="Sato N."/>
            <person name="Blanc-Mathieu R."/>
            <person name="Endo H."/>
            <person name="Kuwata A."/>
            <person name="Ogata H."/>
        </authorList>
    </citation>
    <scope>NUCLEOTIDE SEQUENCE</scope>
</reference>
<feature type="compositionally biased region" description="Low complexity" evidence="1">
    <location>
        <begin position="7"/>
        <end position="21"/>
    </location>
</feature>
<keyword evidence="3" id="KW-1185">Reference proteome</keyword>
<dbReference type="EMBL" id="BRXZ01001667">
    <property type="protein sequence ID" value="GMH76320.1"/>
    <property type="molecule type" value="Genomic_DNA"/>
</dbReference>
<dbReference type="Proteomes" id="UP001165082">
    <property type="component" value="Unassembled WGS sequence"/>
</dbReference>
<evidence type="ECO:0000256" key="1">
    <source>
        <dbReference type="SAM" id="MobiDB-lite"/>
    </source>
</evidence>
<accession>A0A9W7AUQ1</accession>
<protein>
    <submittedName>
        <fullName evidence="2">Uncharacterized protein</fullName>
    </submittedName>
</protein>
<feature type="region of interest" description="Disordered" evidence="1">
    <location>
        <begin position="1"/>
        <end position="32"/>
    </location>
</feature>
<sequence>MAPSQPPSSSSSFPSGPSPMSRHAAAQSSKTSGLNDLFKNLCAEAMHKGMGEKEALQHAIKRIEEEMAK</sequence>
<dbReference type="AlphaFoldDB" id="A0A9W7AUQ1"/>
<organism evidence="2 3">
    <name type="scientific">Triparma retinervis</name>
    <dbReference type="NCBI Taxonomy" id="2557542"/>
    <lineage>
        <taxon>Eukaryota</taxon>
        <taxon>Sar</taxon>
        <taxon>Stramenopiles</taxon>
        <taxon>Ochrophyta</taxon>
        <taxon>Bolidophyceae</taxon>
        <taxon>Parmales</taxon>
        <taxon>Triparmaceae</taxon>
        <taxon>Triparma</taxon>
    </lineage>
</organism>
<evidence type="ECO:0000313" key="3">
    <source>
        <dbReference type="Proteomes" id="UP001165082"/>
    </source>
</evidence>
<comment type="caution">
    <text evidence="2">The sequence shown here is derived from an EMBL/GenBank/DDBJ whole genome shotgun (WGS) entry which is preliminary data.</text>
</comment>
<gene>
    <name evidence="2" type="ORF">TrRE_jg4215</name>
</gene>
<evidence type="ECO:0000313" key="2">
    <source>
        <dbReference type="EMBL" id="GMH76320.1"/>
    </source>
</evidence>
<proteinExistence type="predicted"/>
<dbReference type="OrthoDB" id="10378379at2759"/>